<feature type="binding site" evidence="7">
    <location>
        <position position="144"/>
    </location>
    <ligand>
        <name>Ca(2+)</name>
        <dbReference type="ChEBI" id="CHEBI:29108"/>
        <label>3</label>
    </ligand>
</feature>
<reference evidence="13" key="4">
    <citation type="submission" date="2019-12" db="UniProtKB">
        <authorList>
            <consortium name="WormBaseParasite"/>
        </authorList>
    </citation>
    <scope>IDENTIFICATION</scope>
</reference>
<feature type="binding site" evidence="7">
    <location>
        <position position="125"/>
    </location>
    <ligand>
        <name>Zn(2+)</name>
        <dbReference type="ChEBI" id="CHEBI:29105"/>
        <label>1</label>
    </ligand>
</feature>
<comment type="cofactor">
    <cofactor evidence="7">
        <name>Zn(2+)</name>
        <dbReference type="ChEBI" id="CHEBI:29105"/>
    </cofactor>
    <text evidence="7">Binds 2 Zn(2+) ions per subunit.</text>
</comment>
<reference evidence="10" key="2">
    <citation type="submission" date="2012-12" db="EMBL/GenBank/DDBJ databases">
        <authorList>
            <person name="Gao Y.W."/>
            <person name="Fan S.T."/>
            <person name="Sun H.T."/>
            <person name="Wang Z."/>
            <person name="Gao X.L."/>
            <person name="Li Y.G."/>
            <person name="Wang T.C."/>
            <person name="Zhang K."/>
            <person name="Xu W.W."/>
            <person name="Yu Z.J."/>
            <person name="Xia X.Z."/>
        </authorList>
    </citation>
    <scope>NUCLEOTIDE SEQUENCE</scope>
    <source>
        <strain evidence="10">FR3</strain>
    </source>
</reference>
<evidence type="ECO:0000256" key="8">
    <source>
        <dbReference type="SAM" id="SignalP"/>
    </source>
</evidence>
<keyword evidence="7" id="KW-0106">Calcium</keyword>
<reference evidence="10 12" key="1">
    <citation type="journal article" date="2007" name="Science">
        <title>Draft genome of the filarial nematode parasite Brugia malayi.</title>
        <authorList>
            <person name="Ghedin E."/>
            <person name="Wang S."/>
            <person name="Spiro D."/>
            <person name="Caler E."/>
            <person name="Zhao Q."/>
            <person name="Crabtree J."/>
            <person name="Allen J.E."/>
            <person name="Delcher A.L."/>
            <person name="Guiliano D.B."/>
            <person name="Miranda-Saavedra D."/>
            <person name="Angiuoli S.V."/>
            <person name="Creasy T."/>
            <person name="Amedeo P."/>
            <person name="Haas B."/>
            <person name="El-Sayed N.M."/>
            <person name="Wortman J.R."/>
            <person name="Feldblyum T."/>
            <person name="Tallon L."/>
            <person name="Schatz M."/>
            <person name="Shumway M."/>
            <person name="Koo H."/>
            <person name="Salzberg S.L."/>
            <person name="Schobel S."/>
            <person name="Pertea M."/>
            <person name="Pop M."/>
            <person name="White O."/>
            <person name="Barton G.J."/>
            <person name="Carlow C.K."/>
            <person name="Crawford M.J."/>
            <person name="Daub J."/>
            <person name="Dimmic M.W."/>
            <person name="Estes C.F."/>
            <person name="Foster J.M."/>
            <person name="Ganatra M."/>
            <person name="Gregory W.F."/>
            <person name="Johnson N.M."/>
            <person name="Jin J."/>
            <person name="Komuniecki R."/>
            <person name="Korf I."/>
            <person name="Kumar S."/>
            <person name="Laney S."/>
            <person name="Li B.W."/>
            <person name="Li W."/>
            <person name="Lindblom T.H."/>
            <person name="Lustigman S."/>
            <person name="Ma D."/>
            <person name="Maina C.V."/>
            <person name="Martin D.M."/>
            <person name="McCarter J.P."/>
            <person name="McReynolds L."/>
            <person name="Mitreva M."/>
            <person name="Nutman T.B."/>
            <person name="Parkinson J."/>
            <person name="Peregrin-Alvarez J.M."/>
            <person name="Poole C."/>
            <person name="Ren Q."/>
            <person name="Saunders L."/>
            <person name="Sluder A.E."/>
            <person name="Smith K."/>
            <person name="Stanke M."/>
            <person name="Unnasch T.R."/>
            <person name="Ware J."/>
            <person name="Wei A.D."/>
            <person name="Weil G."/>
            <person name="Williams D.J."/>
            <person name="Zhang Y."/>
            <person name="Williams S.A."/>
            <person name="Fraser-Liggett C."/>
            <person name="Slatko B."/>
            <person name="Blaxter M.L."/>
            <person name="Scott A.L."/>
        </authorList>
    </citation>
    <scope>NUCLEOTIDE SEQUENCE</scope>
    <source>
        <strain evidence="10 12">FR3</strain>
    </source>
</reference>
<evidence type="ECO:0000256" key="3">
    <source>
        <dbReference type="ARBA" id="ARBA00022723"/>
    </source>
</evidence>
<keyword evidence="4" id="KW-0378">Hydrolase</keyword>
<dbReference type="OMA" id="ANIEVIF"/>
<dbReference type="PRINTS" id="PR00138">
    <property type="entry name" value="MATRIXIN"/>
</dbReference>
<dbReference type="InterPro" id="IPR021190">
    <property type="entry name" value="Pept_M10A"/>
</dbReference>
<dbReference type="STRING" id="6279.A0A0J9XQI4"/>
<keyword evidence="12" id="KW-1185">Reference proteome</keyword>
<dbReference type="EMBL" id="CAAKNF010000196">
    <property type="protein sequence ID" value="VIO89545.1"/>
    <property type="molecule type" value="Genomic_DNA"/>
</dbReference>
<dbReference type="GO" id="GO:0008270">
    <property type="term" value="F:zinc ion binding"/>
    <property type="evidence" value="ECO:0007669"/>
    <property type="project" value="InterPro"/>
</dbReference>
<evidence type="ECO:0000313" key="13">
    <source>
        <dbReference type="WBParaSite" id="Bm9252.1"/>
    </source>
</evidence>
<gene>
    <name evidence="14" type="primary">bma-zmp-6.1</name>
    <name evidence="10" type="synonym">Bma-zmp-1</name>
    <name evidence="11 13" type="synonym">Bma-zmp-5</name>
    <name evidence="14" type="ORF">Bm9252</name>
    <name evidence="11" type="ORF">BM_BM9252</name>
    <name evidence="10" type="ORF">BM_Bm9252</name>
</gene>
<dbReference type="InterPro" id="IPR006026">
    <property type="entry name" value="Peptidase_Metallo"/>
</dbReference>
<feature type="binding site" evidence="7">
    <location>
        <position position="163"/>
    </location>
    <ligand>
        <name>Zn(2+)</name>
        <dbReference type="ChEBI" id="CHEBI:29105"/>
        <label>2</label>
        <note>catalytic</note>
    </ligand>
</feature>
<dbReference type="GO" id="GO:0030574">
    <property type="term" value="P:collagen catabolic process"/>
    <property type="evidence" value="ECO:0007669"/>
    <property type="project" value="TreeGrafter"/>
</dbReference>
<dbReference type="InterPro" id="IPR033739">
    <property type="entry name" value="M10A_MMP"/>
</dbReference>
<dbReference type="Pfam" id="PF00413">
    <property type="entry name" value="Peptidase_M10"/>
    <property type="match status" value="1"/>
</dbReference>
<evidence type="ECO:0000313" key="14">
    <source>
        <dbReference type="WormBase" id="Bm9252"/>
    </source>
</evidence>
<comment type="similarity">
    <text evidence="1">Belongs to the peptidase M10A family.</text>
</comment>
<keyword evidence="8" id="KW-0732">Signal</keyword>
<organism evidence="10">
    <name type="scientific">Brugia malayi</name>
    <name type="common">Filarial nematode worm</name>
    <dbReference type="NCBI Taxonomy" id="6279"/>
    <lineage>
        <taxon>Eukaryota</taxon>
        <taxon>Metazoa</taxon>
        <taxon>Ecdysozoa</taxon>
        <taxon>Nematoda</taxon>
        <taxon>Chromadorea</taxon>
        <taxon>Rhabditida</taxon>
        <taxon>Spirurina</taxon>
        <taxon>Spiruromorpha</taxon>
        <taxon>Filarioidea</taxon>
        <taxon>Onchocercidae</taxon>
        <taxon>Brugia</taxon>
    </lineage>
</organism>
<proteinExistence type="inferred from homology"/>
<evidence type="ECO:0000313" key="12">
    <source>
        <dbReference type="Proteomes" id="UP000006672"/>
    </source>
</evidence>
<dbReference type="WormBase" id="Bm9252">
    <property type="protein sequence ID" value="BM33373"/>
    <property type="gene ID" value="WBGene00229513"/>
    <property type="gene designation" value="Bma-zmp-6.1"/>
</dbReference>
<dbReference type="GO" id="GO:0004222">
    <property type="term" value="F:metalloendopeptidase activity"/>
    <property type="evidence" value="ECO:0007669"/>
    <property type="project" value="InterPro"/>
</dbReference>
<dbReference type="GO" id="GO:0030198">
    <property type="term" value="P:extracellular matrix organization"/>
    <property type="evidence" value="ECO:0007669"/>
    <property type="project" value="TreeGrafter"/>
</dbReference>
<dbReference type="Proteomes" id="UP000006672">
    <property type="component" value="Unassembled WGS sequence"/>
</dbReference>
<name>A0A0J9XQI4_BRUMA</name>
<feature type="binding site" evidence="7">
    <location>
        <position position="139"/>
    </location>
    <ligand>
        <name>Zn(2+)</name>
        <dbReference type="ChEBI" id="CHEBI:29105"/>
        <label>1</label>
    </ligand>
</feature>
<comment type="cofactor">
    <cofactor evidence="7">
        <name>Ca(2+)</name>
        <dbReference type="ChEBI" id="CHEBI:29108"/>
    </cofactor>
    <text evidence="7">Can bind about 5 Ca(2+) ions per subunit.</text>
</comment>
<dbReference type="PANTHER" id="PTHR10201">
    <property type="entry name" value="MATRIX METALLOPROTEINASE"/>
    <property type="match status" value="1"/>
</dbReference>
<feature type="domain" description="Peptidase metallopeptidase" evidence="9">
    <location>
        <begin position="38"/>
        <end position="205"/>
    </location>
</feature>
<feature type="binding site" evidence="7">
    <location>
        <position position="110"/>
    </location>
    <ligand>
        <name>Zn(2+)</name>
        <dbReference type="ChEBI" id="CHEBI:29105"/>
        <label>1</label>
    </ligand>
</feature>
<feature type="binding site" evidence="7">
    <location>
        <position position="141"/>
    </location>
    <ligand>
        <name>Ca(2+)</name>
        <dbReference type="ChEBI" id="CHEBI:29108"/>
        <label>3</label>
    </ligand>
</feature>
<evidence type="ECO:0000256" key="6">
    <source>
        <dbReference type="PIRSR" id="PIRSR621190-1"/>
    </source>
</evidence>
<feature type="signal peptide" evidence="8">
    <location>
        <begin position="1"/>
        <end position="19"/>
    </location>
</feature>
<dbReference type="InterPro" id="IPR024079">
    <property type="entry name" value="MetalloPept_cat_dom_sf"/>
</dbReference>
<feature type="binding site" evidence="7">
    <location>
        <position position="142"/>
    </location>
    <ligand>
        <name>Ca(2+)</name>
        <dbReference type="ChEBI" id="CHEBI:29108"/>
        <label>1</label>
    </ligand>
</feature>
<evidence type="ECO:0000256" key="7">
    <source>
        <dbReference type="PIRSR" id="PIRSR621190-2"/>
    </source>
</evidence>
<dbReference type="InterPro" id="IPR001818">
    <property type="entry name" value="Pept_M10_metallopeptidase"/>
</dbReference>
<accession>A0A0J9XQI4</accession>
<sequence length="208" mass="24186">MLSFLLSLLQFIYLQPLFSSPICRRGLTRTTIPEETTNNGRLEGKIIHYRIAHYSRKELHQNMDEMKLKEYVDNALRKAIKLWEDVINVQFIELPHTKANIEVIFTTFYHGDEYPFDGKGNELAHTFYPNDIIWHGQIHIDDSEPWGPSGRNLNWVMAHEVGHALGLVHINDDESLMTSHYQGFQQAIPKLHPCDIVAIQSLYGWFVL</sequence>
<keyword evidence="5 7" id="KW-0862">Zinc</keyword>
<dbReference type="SUPFAM" id="SSF55486">
    <property type="entry name" value="Metalloproteases ('zincins'), catalytic domain"/>
    <property type="match status" value="1"/>
</dbReference>
<evidence type="ECO:0000256" key="1">
    <source>
        <dbReference type="ARBA" id="ARBA00010370"/>
    </source>
</evidence>
<dbReference type="GO" id="GO:0031012">
    <property type="term" value="C:extracellular matrix"/>
    <property type="evidence" value="ECO:0007669"/>
    <property type="project" value="InterPro"/>
</dbReference>
<evidence type="ECO:0000256" key="4">
    <source>
        <dbReference type="ARBA" id="ARBA00022801"/>
    </source>
</evidence>
<dbReference type="GO" id="GO:0005615">
    <property type="term" value="C:extracellular space"/>
    <property type="evidence" value="ECO:0007669"/>
    <property type="project" value="TreeGrafter"/>
</dbReference>
<feature type="binding site" evidence="7">
    <location>
        <position position="159"/>
    </location>
    <ligand>
        <name>Zn(2+)</name>
        <dbReference type="ChEBI" id="CHEBI:29105"/>
        <label>2</label>
        <note>catalytic</note>
    </ligand>
</feature>
<keyword evidence="2" id="KW-0645">Protease</keyword>
<dbReference type="EMBL" id="LN856868">
    <property type="protein sequence ID" value="CDP93406.1"/>
    <property type="molecule type" value="Genomic_DNA"/>
</dbReference>
<evidence type="ECO:0000313" key="10">
    <source>
        <dbReference type="EMBL" id="CDP93406.1"/>
    </source>
</evidence>
<dbReference type="Gene3D" id="3.40.390.10">
    <property type="entry name" value="Collagenase (Catalytic Domain)"/>
    <property type="match status" value="1"/>
</dbReference>
<dbReference type="AlphaFoldDB" id="A0A0J9XQI4"/>
<dbReference type="SMART" id="SM00235">
    <property type="entry name" value="ZnMc"/>
    <property type="match status" value="1"/>
</dbReference>
<feature type="binding site" evidence="7">
    <location>
        <position position="177"/>
    </location>
    <ligand>
        <name>Zn(2+)</name>
        <dbReference type="ChEBI" id="CHEBI:29105"/>
        <label>2</label>
        <note>catalytic</note>
    </ligand>
</feature>
<dbReference type="PANTHER" id="PTHR10201:SF309">
    <property type="entry name" value="PEPTIDASE METALLOPEPTIDASE DOMAIN-CONTAINING PROTEIN"/>
    <property type="match status" value="1"/>
</dbReference>
<feature type="binding site" evidence="7">
    <location>
        <position position="169"/>
    </location>
    <ligand>
        <name>Zn(2+)</name>
        <dbReference type="ChEBI" id="CHEBI:29105"/>
        <label>2</label>
        <note>catalytic</note>
    </ligand>
</feature>
<dbReference type="GO" id="GO:0006508">
    <property type="term" value="P:proteolysis"/>
    <property type="evidence" value="ECO:0007669"/>
    <property type="project" value="UniProtKB-KW"/>
</dbReference>
<feature type="active site" evidence="6">
    <location>
        <position position="160"/>
    </location>
</feature>
<feature type="chain" id="PRO_5013455682" evidence="8">
    <location>
        <begin position="20"/>
        <end position="208"/>
    </location>
</feature>
<reference evidence="11" key="3">
    <citation type="submission" date="2019-04" db="EMBL/GenBank/DDBJ databases">
        <authorList>
            <person name="Howe K."/>
            <person name="Paulini M."/>
            <person name="Williams G."/>
        </authorList>
    </citation>
    <scope>NUCLEOTIDE SEQUENCE [LARGE SCALE GENOMIC DNA]</scope>
    <source>
        <strain evidence="11">FR3</strain>
    </source>
</reference>
<feature type="binding site" evidence="7">
    <location>
        <position position="112"/>
    </location>
    <ligand>
        <name>Zn(2+)</name>
        <dbReference type="ChEBI" id="CHEBI:29105"/>
        <label>1</label>
    </ligand>
</feature>
<dbReference type="WBParaSite" id="Bm9252.1">
    <property type="protein sequence ID" value="Bm9252.1"/>
    <property type="gene ID" value="WBGene00229513"/>
</dbReference>
<keyword evidence="3 7" id="KW-0479">Metal-binding</keyword>
<dbReference type="CDD" id="cd04278">
    <property type="entry name" value="ZnMc_MMP"/>
    <property type="match status" value="1"/>
</dbReference>
<dbReference type="OrthoDB" id="406838at2759"/>
<evidence type="ECO:0000313" key="11">
    <source>
        <dbReference type="EMBL" id="VIO89545.1"/>
    </source>
</evidence>
<feature type="binding site" evidence="7">
    <location>
        <position position="118"/>
    </location>
    <ligand>
        <name>Ca(2+)</name>
        <dbReference type="ChEBI" id="CHEBI:29108"/>
        <label>3</label>
    </ligand>
</feature>
<protein>
    <submittedName>
        <fullName evidence="10">BMA-ZMP-1</fullName>
    </submittedName>
    <submittedName>
        <fullName evidence="11 13">Matrixin family protein</fullName>
    </submittedName>
</protein>
<evidence type="ECO:0000259" key="9">
    <source>
        <dbReference type="SMART" id="SM00235"/>
    </source>
</evidence>
<feature type="binding site" evidence="7">
    <location>
        <position position="144"/>
    </location>
    <ligand>
        <name>Ca(2+)</name>
        <dbReference type="ChEBI" id="CHEBI:29108"/>
        <label>1</label>
    </ligand>
</feature>
<evidence type="ECO:0000256" key="2">
    <source>
        <dbReference type="ARBA" id="ARBA00022670"/>
    </source>
</evidence>
<feature type="binding site" evidence="7">
    <location>
        <position position="117"/>
    </location>
    <ligand>
        <name>Ca(2+)</name>
        <dbReference type="ChEBI" id="CHEBI:29108"/>
        <label>3</label>
    </ligand>
</feature>
<accession>A0A4E9EZ08</accession>
<evidence type="ECO:0000256" key="5">
    <source>
        <dbReference type="ARBA" id="ARBA00022833"/>
    </source>
</evidence>